<organism evidence="2 3">
    <name type="scientific">Roridomyces roridus</name>
    <dbReference type="NCBI Taxonomy" id="1738132"/>
    <lineage>
        <taxon>Eukaryota</taxon>
        <taxon>Fungi</taxon>
        <taxon>Dikarya</taxon>
        <taxon>Basidiomycota</taxon>
        <taxon>Agaricomycotina</taxon>
        <taxon>Agaricomycetes</taxon>
        <taxon>Agaricomycetidae</taxon>
        <taxon>Agaricales</taxon>
        <taxon>Marasmiineae</taxon>
        <taxon>Mycenaceae</taxon>
        <taxon>Roridomyces</taxon>
    </lineage>
</organism>
<keyword evidence="3" id="KW-1185">Reference proteome</keyword>
<dbReference type="Proteomes" id="UP001221142">
    <property type="component" value="Unassembled WGS sequence"/>
</dbReference>
<feature type="non-terminal residue" evidence="2">
    <location>
        <position position="1"/>
    </location>
</feature>
<feature type="region of interest" description="Disordered" evidence="1">
    <location>
        <begin position="349"/>
        <end position="376"/>
    </location>
</feature>
<feature type="compositionally biased region" description="Pro residues" evidence="1">
    <location>
        <begin position="184"/>
        <end position="194"/>
    </location>
</feature>
<feature type="region of interest" description="Disordered" evidence="1">
    <location>
        <begin position="1"/>
        <end position="75"/>
    </location>
</feature>
<reference evidence="2" key="1">
    <citation type="submission" date="2023-03" db="EMBL/GenBank/DDBJ databases">
        <title>Massive genome expansion in bonnet fungi (Mycena s.s.) driven by repeated elements and novel gene families across ecological guilds.</title>
        <authorList>
            <consortium name="Lawrence Berkeley National Laboratory"/>
            <person name="Harder C.B."/>
            <person name="Miyauchi S."/>
            <person name="Viragh M."/>
            <person name="Kuo A."/>
            <person name="Thoen E."/>
            <person name="Andreopoulos B."/>
            <person name="Lu D."/>
            <person name="Skrede I."/>
            <person name="Drula E."/>
            <person name="Henrissat B."/>
            <person name="Morin E."/>
            <person name="Kohler A."/>
            <person name="Barry K."/>
            <person name="LaButti K."/>
            <person name="Morin E."/>
            <person name="Salamov A."/>
            <person name="Lipzen A."/>
            <person name="Mereny Z."/>
            <person name="Hegedus B."/>
            <person name="Baldrian P."/>
            <person name="Stursova M."/>
            <person name="Weitz H."/>
            <person name="Taylor A."/>
            <person name="Grigoriev I.V."/>
            <person name="Nagy L.G."/>
            <person name="Martin F."/>
            <person name="Kauserud H."/>
        </authorList>
    </citation>
    <scope>NUCLEOTIDE SEQUENCE</scope>
    <source>
        <strain evidence="2">9284</strain>
    </source>
</reference>
<feature type="region of interest" description="Disordered" evidence="1">
    <location>
        <begin position="163"/>
        <end position="267"/>
    </location>
</feature>
<sequence length="697" mass="76156">MSRPLSHLTRLEPEAGSSSRWPSPQPNTRPSQPESNAPRDASRTHSRRPSPQPNPAPEGIAGGPSQAGLDAPGNRLGADVSAEILRAIPREHLEQMWQQAGVSLRPVPNAGGPQDYIIDMTGSTWTEETVYQMGLRFAEILGSRRPNIYLQNGTSMIPIQVHADSSRPTSASAERATFTSHSVPPQPRPPPGGPAPTGEMTVNPAQGTAGRSSQPEANSPRDTSRNHSRRPSAEPNSRARGTAGQTSQPESNPPGDASSSRPVPDFFGAMSQRDLMTDAGVLFPADPSGRHVIDMTNSNMDQQAVRQMGLRFVELSAMPVRNFYLRNGSSTEPLQVDSDANVLRLPSAEPVTSTSSGVPGQPRPPPRGSTPGESPVNSTAFWFHHLRIVEDHPGRPDSAPYGVYTAPGNRHAISTLDITDFEMDRNELSRRIQQVRQGSHQPPRGFADYIFNDDFGVLLYTDNDGRIVDTWTNGVADRIPAFRDDSIRENSTVVWYRLLALRAGMRFSSVGTPGNAEDMANSYLRSHPLGVLDISNMDFSETQMSDRIEIIPRSDIPNTTDVFRSRHGRHAWEVLIQDGDTADLVWTRGRRPNGRMGRSSTNNAPQPTGSPVIGSSTFIGRNSTNDAPRPTGNRDAIVQFWGQALSRFPCEIDRDNTSGTCTFVLTEADQEADLMLQVLETARTPNCPYPVRILRAD</sequence>
<dbReference type="EMBL" id="JARKIF010000019">
    <property type="protein sequence ID" value="KAJ7618406.1"/>
    <property type="molecule type" value="Genomic_DNA"/>
</dbReference>
<evidence type="ECO:0000256" key="1">
    <source>
        <dbReference type="SAM" id="MobiDB-lite"/>
    </source>
</evidence>
<feature type="compositionally biased region" description="Polar residues" evidence="1">
    <location>
        <begin position="203"/>
        <end position="221"/>
    </location>
</feature>
<gene>
    <name evidence="2" type="ORF">FB45DRAFT_1063076</name>
</gene>
<comment type="caution">
    <text evidence="2">The sequence shown here is derived from an EMBL/GenBank/DDBJ whole genome shotgun (WGS) entry which is preliminary data.</text>
</comment>
<accession>A0AAD7BE48</accession>
<protein>
    <submittedName>
        <fullName evidence="2">Uncharacterized protein</fullName>
    </submittedName>
</protein>
<name>A0AAD7BE48_9AGAR</name>
<evidence type="ECO:0000313" key="3">
    <source>
        <dbReference type="Proteomes" id="UP001221142"/>
    </source>
</evidence>
<feature type="region of interest" description="Disordered" evidence="1">
    <location>
        <begin position="589"/>
        <end position="632"/>
    </location>
</feature>
<feature type="compositionally biased region" description="Polar residues" evidence="1">
    <location>
        <begin position="598"/>
        <end position="626"/>
    </location>
</feature>
<feature type="compositionally biased region" description="Polar residues" evidence="1">
    <location>
        <begin position="166"/>
        <end position="183"/>
    </location>
</feature>
<evidence type="ECO:0000313" key="2">
    <source>
        <dbReference type="EMBL" id="KAJ7618406.1"/>
    </source>
</evidence>
<dbReference type="AlphaFoldDB" id="A0AAD7BE48"/>
<feature type="compositionally biased region" description="Polar residues" evidence="1">
    <location>
        <begin position="16"/>
        <end position="35"/>
    </location>
</feature>
<proteinExistence type="predicted"/>